<evidence type="ECO:0000256" key="2">
    <source>
        <dbReference type="ARBA" id="ARBA00004586"/>
    </source>
</evidence>
<organism evidence="13">
    <name type="scientific">Medioppia subpectinata</name>
    <dbReference type="NCBI Taxonomy" id="1979941"/>
    <lineage>
        <taxon>Eukaryota</taxon>
        <taxon>Metazoa</taxon>
        <taxon>Ecdysozoa</taxon>
        <taxon>Arthropoda</taxon>
        <taxon>Chelicerata</taxon>
        <taxon>Arachnida</taxon>
        <taxon>Acari</taxon>
        <taxon>Acariformes</taxon>
        <taxon>Sarcoptiformes</taxon>
        <taxon>Oribatida</taxon>
        <taxon>Brachypylina</taxon>
        <taxon>Oppioidea</taxon>
        <taxon>Oppiidae</taxon>
        <taxon>Medioppia</taxon>
    </lineage>
</organism>
<keyword evidence="11" id="KW-0472">Membrane</keyword>
<dbReference type="GO" id="GO:1904423">
    <property type="term" value="C:dehydrodolichyl diphosphate synthase complex"/>
    <property type="evidence" value="ECO:0007669"/>
    <property type="project" value="InterPro"/>
</dbReference>
<keyword evidence="14" id="KW-1185">Reference proteome</keyword>
<evidence type="ECO:0000256" key="10">
    <source>
        <dbReference type="ARBA" id="ARBA00022989"/>
    </source>
</evidence>
<keyword evidence="8" id="KW-0256">Endoplasmic reticulum</keyword>
<dbReference type="EMBL" id="OC901935">
    <property type="protein sequence ID" value="CAD7649398.1"/>
    <property type="molecule type" value="Genomic_DNA"/>
</dbReference>
<dbReference type="PANTHER" id="PTHR21528:SF0">
    <property type="entry name" value="DEHYDRODOLICHYL DIPHOSPHATE SYNTHASE COMPLEX SUBUNIT NUS1"/>
    <property type="match status" value="1"/>
</dbReference>
<protein>
    <recommendedName>
        <fullName evidence="5">ditrans,polycis-polyprenyl diphosphate synthase [(2E,6E)-farnesyldiphosphate specific]</fullName>
        <ecNumber evidence="5">2.5.1.87</ecNumber>
    </recommendedName>
</protein>
<dbReference type="InterPro" id="IPR036424">
    <property type="entry name" value="UPP_synth-like_sf"/>
</dbReference>
<dbReference type="UniPathway" id="UPA00378"/>
<evidence type="ECO:0000256" key="6">
    <source>
        <dbReference type="ARBA" id="ARBA00022679"/>
    </source>
</evidence>
<evidence type="ECO:0000313" key="14">
    <source>
        <dbReference type="Proteomes" id="UP000759131"/>
    </source>
</evidence>
<dbReference type="Proteomes" id="UP000759131">
    <property type="component" value="Unassembled WGS sequence"/>
</dbReference>
<dbReference type="Pfam" id="PF01255">
    <property type="entry name" value="Prenyltransf"/>
    <property type="match status" value="1"/>
</dbReference>
<dbReference type="GO" id="GO:0005789">
    <property type="term" value="C:endoplasmic reticulum membrane"/>
    <property type="evidence" value="ECO:0007669"/>
    <property type="project" value="UniProtKB-SubCell"/>
</dbReference>
<evidence type="ECO:0000256" key="11">
    <source>
        <dbReference type="ARBA" id="ARBA00023136"/>
    </source>
</evidence>
<evidence type="ECO:0000256" key="7">
    <source>
        <dbReference type="ARBA" id="ARBA00022692"/>
    </source>
</evidence>
<comment type="cofactor">
    <cofactor evidence="1">
        <name>Mg(2+)</name>
        <dbReference type="ChEBI" id="CHEBI:18420"/>
    </cofactor>
</comment>
<keyword evidence="7" id="KW-0812">Transmembrane</keyword>
<dbReference type="SUPFAM" id="SSF64005">
    <property type="entry name" value="Undecaprenyl diphosphate synthase"/>
    <property type="match status" value="1"/>
</dbReference>
<keyword evidence="10" id="KW-1133">Transmembrane helix</keyword>
<evidence type="ECO:0000256" key="3">
    <source>
        <dbReference type="ARBA" id="ARBA00004922"/>
    </source>
</evidence>
<dbReference type="InterPro" id="IPR038887">
    <property type="entry name" value="Nus1/NgBR"/>
</dbReference>
<dbReference type="InterPro" id="IPR001441">
    <property type="entry name" value="UPP_synth-like"/>
</dbReference>
<gene>
    <name evidence="13" type="ORF">OSB1V03_LOCUS22366</name>
</gene>
<accession>A0A7R9QL42</accession>
<keyword evidence="9" id="KW-0460">Magnesium</keyword>
<comment type="pathway">
    <text evidence="3">Protein modification; protein glycosylation.</text>
</comment>
<evidence type="ECO:0000256" key="12">
    <source>
        <dbReference type="ARBA" id="ARBA00047353"/>
    </source>
</evidence>
<dbReference type="EC" id="2.5.1.87" evidence="5"/>
<evidence type="ECO:0000256" key="8">
    <source>
        <dbReference type="ARBA" id="ARBA00022824"/>
    </source>
</evidence>
<comment type="subcellular location">
    <subcellularLocation>
        <location evidence="2">Endoplasmic reticulum membrane</location>
    </subcellularLocation>
</comment>
<dbReference type="PANTHER" id="PTHR21528">
    <property type="entry name" value="DEHYDRODOLICHYL DIPHOSPHATE SYNTHASE COMPLEX SUBUNIT NUS1"/>
    <property type="match status" value="1"/>
</dbReference>
<dbReference type="OrthoDB" id="19639at2759"/>
<keyword evidence="6" id="KW-0808">Transferase</keyword>
<dbReference type="AlphaFoldDB" id="A0A7R9QL42"/>
<evidence type="ECO:0000256" key="4">
    <source>
        <dbReference type="ARBA" id="ARBA00005432"/>
    </source>
</evidence>
<evidence type="ECO:0000256" key="1">
    <source>
        <dbReference type="ARBA" id="ARBA00001946"/>
    </source>
</evidence>
<dbReference type="Gene3D" id="3.40.1180.10">
    <property type="entry name" value="Decaprenyl diphosphate synthase-like"/>
    <property type="match status" value="1"/>
</dbReference>
<comment type="similarity">
    <text evidence="4">Belongs to the UPP synthase family.</text>
</comment>
<evidence type="ECO:0000313" key="13">
    <source>
        <dbReference type="EMBL" id="CAD7649398.1"/>
    </source>
</evidence>
<proteinExistence type="inferred from homology"/>
<dbReference type="GO" id="GO:0045547">
    <property type="term" value="F:ditrans,polycis-polyprenyl diphosphate synthase [(2E,6E)-farnesyl diphosphate specific] activity"/>
    <property type="evidence" value="ECO:0007669"/>
    <property type="project" value="UniProtKB-EC"/>
</dbReference>
<evidence type="ECO:0000256" key="9">
    <source>
        <dbReference type="ARBA" id="ARBA00022842"/>
    </source>
</evidence>
<evidence type="ECO:0000256" key="5">
    <source>
        <dbReference type="ARBA" id="ARBA00012596"/>
    </source>
</evidence>
<comment type="catalytic activity">
    <reaction evidence="12">
        <text>n isopentenyl diphosphate + (2E,6E)-farnesyl diphosphate = a di-trans,poly-cis-polyprenyl diphosphate + n diphosphate</text>
        <dbReference type="Rhea" id="RHEA:53008"/>
        <dbReference type="Rhea" id="RHEA-COMP:19494"/>
        <dbReference type="ChEBI" id="CHEBI:33019"/>
        <dbReference type="ChEBI" id="CHEBI:128769"/>
        <dbReference type="ChEBI" id="CHEBI:136960"/>
        <dbReference type="ChEBI" id="CHEBI:175763"/>
        <dbReference type="EC" id="2.5.1.87"/>
    </reaction>
</comment>
<reference evidence="13" key="1">
    <citation type="submission" date="2020-11" db="EMBL/GenBank/DDBJ databases">
        <authorList>
            <person name="Tran Van P."/>
        </authorList>
    </citation>
    <scope>NUCLEOTIDE SEQUENCE</scope>
</reference>
<dbReference type="EMBL" id="CAJPIZ010047360">
    <property type="protein sequence ID" value="CAG2122420.1"/>
    <property type="molecule type" value="Genomic_DNA"/>
</dbReference>
<name>A0A7R9QL42_9ACAR</name>
<sequence>GKTKRVISIGDLEICIFTPDDSHQSIVRAAKHLCCQIAPIDQNMITEYLKKSYSFPDPELLISFGGSPSVYGYPLWQLRLTEMYFLPTHRDIQFDDFYEILDKYSRCEQRCGK</sequence>
<feature type="non-terminal residue" evidence="13">
    <location>
        <position position="1"/>
    </location>
</feature>